<dbReference type="PANTHER" id="PTHR45835:SF99">
    <property type="entry name" value="CHROMO DOMAIN-CONTAINING PROTEIN-RELATED"/>
    <property type="match status" value="1"/>
</dbReference>
<evidence type="ECO:0000313" key="1">
    <source>
        <dbReference type="EMBL" id="RVW68328.1"/>
    </source>
</evidence>
<evidence type="ECO:0000313" key="2">
    <source>
        <dbReference type="Proteomes" id="UP000288805"/>
    </source>
</evidence>
<organism evidence="1 2">
    <name type="scientific">Vitis vinifera</name>
    <name type="common">Grape</name>
    <dbReference type="NCBI Taxonomy" id="29760"/>
    <lineage>
        <taxon>Eukaryota</taxon>
        <taxon>Viridiplantae</taxon>
        <taxon>Streptophyta</taxon>
        <taxon>Embryophyta</taxon>
        <taxon>Tracheophyta</taxon>
        <taxon>Spermatophyta</taxon>
        <taxon>Magnoliopsida</taxon>
        <taxon>eudicotyledons</taxon>
        <taxon>Gunneridae</taxon>
        <taxon>Pentapetalae</taxon>
        <taxon>rosids</taxon>
        <taxon>Vitales</taxon>
        <taxon>Vitaceae</taxon>
        <taxon>Viteae</taxon>
        <taxon>Vitis</taxon>
    </lineage>
</organism>
<proteinExistence type="predicted"/>
<gene>
    <name evidence="1" type="ORF">CK203_061291</name>
</gene>
<dbReference type="InterPro" id="IPR036397">
    <property type="entry name" value="RNaseH_sf"/>
</dbReference>
<evidence type="ECO:0008006" key="3">
    <source>
        <dbReference type="Google" id="ProtNLM"/>
    </source>
</evidence>
<dbReference type="GO" id="GO:0003676">
    <property type="term" value="F:nucleic acid binding"/>
    <property type="evidence" value="ECO:0007669"/>
    <property type="project" value="InterPro"/>
</dbReference>
<sequence>MVNQRVIQILEDMLRACVLDFGGNWADYLPLAEFAYNNSYQSSIGMAPYEALYGRPCRSPLCWIEMGESRLLGPEIVQETTERYNSSRKNLRLPKIDRKVMQTKEKALGEVYSRSNLGSGLARCSISEDTSYVEEPLRILEVGEHRFRNKVIPQSKCGGNTMG</sequence>
<dbReference type="SUPFAM" id="SSF53098">
    <property type="entry name" value="Ribonuclease H-like"/>
    <property type="match status" value="1"/>
</dbReference>
<dbReference type="PANTHER" id="PTHR45835">
    <property type="entry name" value="YALI0A06105P"/>
    <property type="match status" value="1"/>
</dbReference>
<dbReference type="Gene3D" id="3.30.420.10">
    <property type="entry name" value="Ribonuclease H-like superfamily/Ribonuclease H"/>
    <property type="match status" value="1"/>
</dbReference>
<dbReference type="AlphaFoldDB" id="A0A438G847"/>
<name>A0A438G847_VITVI</name>
<comment type="caution">
    <text evidence="1">The sequence shown here is derived from an EMBL/GenBank/DDBJ whole genome shotgun (WGS) entry which is preliminary data.</text>
</comment>
<dbReference type="Proteomes" id="UP000288805">
    <property type="component" value="Unassembled WGS sequence"/>
</dbReference>
<dbReference type="InterPro" id="IPR012337">
    <property type="entry name" value="RNaseH-like_sf"/>
</dbReference>
<reference evidence="1 2" key="1">
    <citation type="journal article" date="2018" name="PLoS Genet.">
        <title>Population sequencing reveals clonal diversity and ancestral inbreeding in the grapevine cultivar Chardonnay.</title>
        <authorList>
            <person name="Roach M.J."/>
            <person name="Johnson D.L."/>
            <person name="Bohlmann J."/>
            <person name="van Vuuren H.J."/>
            <person name="Jones S.J."/>
            <person name="Pretorius I.S."/>
            <person name="Schmidt S.A."/>
            <person name="Borneman A.R."/>
        </authorList>
    </citation>
    <scope>NUCLEOTIDE SEQUENCE [LARGE SCALE GENOMIC DNA]</scope>
    <source>
        <strain evidence="2">cv. Chardonnay</strain>
        <tissue evidence="1">Leaf</tissue>
    </source>
</reference>
<dbReference type="EMBL" id="QGNW01000539">
    <property type="protein sequence ID" value="RVW68328.1"/>
    <property type="molecule type" value="Genomic_DNA"/>
</dbReference>
<protein>
    <recommendedName>
        <fullName evidence="3">Transposon Ty3-I Gag-Pol polyprotein</fullName>
    </recommendedName>
</protein>
<accession>A0A438G847</accession>